<dbReference type="AlphaFoldDB" id="A0AA39RM68"/>
<evidence type="ECO:0000313" key="1">
    <source>
        <dbReference type="EMBL" id="KAK0576619.1"/>
    </source>
</evidence>
<reference evidence="1" key="1">
    <citation type="journal article" date="2022" name="Plant J.">
        <title>Strategies of tolerance reflected in two North American maple genomes.</title>
        <authorList>
            <person name="McEvoy S.L."/>
            <person name="Sezen U.U."/>
            <person name="Trouern-Trend A."/>
            <person name="McMahon S.M."/>
            <person name="Schaberg P.G."/>
            <person name="Yang J."/>
            <person name="Wegrzyn J.L."/>
            <person name="Swenson N.G."/>
        </authorList>
    </citation>
    <scope>NUCLEOTIDE SEQUENCE</scope>
    <source>
        <strain evidence="1">NS2018</strain>
    </source>
</reference>
<protein>
    <submittedName>
        <fullName evidence="1">Uncharacterized protein</fullName>
    </submittedName>
</protein>
<comment type="caution">
    <text evidence="1">The sequence shown here is derived from an EMBL/GenBank/DDBJ whole genome shotgun (WGS) entry which is preliminary data.</text>
</comment>
<proteinExistence type="predicted"/>
<name>A0AA39RM68_ACESA</name>
<accession>A0AA39RM68</accession>
<reference evidence="1" key="2">
    <citation type="submission" date="2023-06" db="EMBL/GenBank/DDBJ databases">
        <authorList>
            <person name="Swenson N.G."/>
            <person name="Wegrzyn J.L."/>
            <person name="Mcevoy S.L."/>
        </authorList>
    </citation>
    <scope>NUCLEOTIDE SEQUENCE</scope>
    <source>
        <strain evidence="1">NS2018</strain>
        <tissue evidence="1">Leaf</tissue>
    </source>
</reference>
<sequence>MCTVECRDAKGGSKTLPEEKQNMVRILWKHRQLQPSVQEQGKCHEWSLSCTTSRICMFLLLQMLIKVLRSLGHLLPLWLHIQKYYRYHCLLSLLNKSMHFRVQPSTECSY</sequence>
<evidence type="ECO:0000313" key="2">
    <source>
        <dbReference type="Proteomes" id="UP001168877"/>
    </source>
</evidence>
<keyword evidence="2" id="KW-1185">Reference proteome</keyword>
<dbReference type="Proteomes" id="UP001168877">
    <property type="component" value="Unassembled WGS sequence"/>
</dbReference>
<dbReference type="EMBL" id="JAUESC010000386">
    <property type="protein sequence ID" value="KAK0576619.1"/>
    <property type="molecule type" value="Genomic_DNA"/>
</dbReference>
<organism evidence="1 2">
    <name type="scientific">Acer saccharum</name>
    <name type="common">Sugar maple</name>
    <dbReference type="NCBI Taxonomy" id="4024"/>
    <lineage>
        <taxon>Eukaryota</taxon>
        <taxon>Viridiplantae</taxon>
        <taxon>Streptophyta</taxon>
        <taxon>Embryophyta</taxon>
        <taxon>Tracheophyta</taxon>
        <taxon>Spermatophyta</taxon>
        <taxon>Magnoliopsida</taxon>
        <taxon>eudicotyledons</taxon>
        <taxon>Gunneridae</taxon>
        <taxon>Pentapetalae</taxon>
        <taxon>rosids</taxon>
        <taxon>malvids</taxon>
        <taxon>Sapindales</taxon>
        <taxon>Sapindaceae</taxon>
        <taxon>Hippocastanoideae</taxon>
        <taxon>Acereae</taxon>
        <taxon>Acer</taxon>
    </lineage>
</organism>
<gene>
    <name evidence="1" type="ORF">LWI29_020713</name>
</gene>